<dbReference type="InterPro" id="IPR003817">
    <property type="entry name" value="PS_Dcarbxylase"/>
</dbReference>
<keyword evidence="8 11" id="KW-0456">Lyase</keyword>
<dbReference type="PANTHER" id="PTHR35809">
    <property type="entry name" value="ARCHAETIDYLSERINE DECARBOXYLASE PROENZYME-RELATED"/>
    <property type="match status" value="1"/>
</dbReference>
<dbReference type="STRING" id="1572751.PK98_06500"/>
<feature type="site" description="Cleavage (non-hydrolytic); by autocatalysis" evidence="11">
    <location>
        <begin position="208"/>
        <end position="209"/>
    </location>
</feature>
<dbReference type="InterPro" id="IPR033175">
    <property type="entry name" value="PSD-A"/>
</dbReference>
<keyword evidence="3 11" id="KW-0210">Decarboxylase</keyword>
<evidence type="ECO:0000256" key="1">
    <source>
        <dbReference type="ARBA" id="ARBA00022475"/>
    </source>
</evidence>
<protein>
    <recommendedName>
        <fullName evidence="11">Phosphatidylserine decarboxylase proenzyme</fullName>
        <ecNumber evidence="11">4.1.1.65</ecNumber>
    </recommendedName>
    <component>
        <recommendedName>
            <fullName evidence="11">Phosphatidylserine decarboxylase alpha chain</fullName>
        </recommendedName>
    </component>
    <component>
        <recommendedName>
            <fullName evidence="11">Phosphatidylserine decarboxylase beta chain</fullName>
        </recommendedName>
    </component>
</protein>
<dbReference type="NCBIfam" id="NF003679">
    <property type="entry name" value="PRK05305.1-3"/>
    <property type="match status" value="1"/>
</dbReference>
<dbReference type="AlphaFoldDB" id="A0A0B2BX19"/>
<dbReference type="PANTHER" id="PTHR35809:SF1">
    <property type="entry name" value="ARCHAETIDYLSERINE DECARBOXYLASE PROENZYME-RELATED"/>
    <property type="match status" value="1"/>
</dbReference>
<dbReference type="GO" id="GO:0005886">
    <property type="term" value="C:plasma membrane"/>
    <property type="evidence" value="ECO:0007669"/>
    <property type="project" value="UniProtKB-SubCell"/>
</dbReference>
<keyword evidence="10 11" id="KW-0670">Pyruvate</keyword>
<keyword evidence="4 11" id="KW-0443">Lipid metabolism</keyword>
<dbReference type="RefSeq" id="WP_039095165.1">
    <property type="nucleotide sequence ID" value="NZ_JTDN01000001.1"/>
</dbReference>
<dbReference type="Pfam" id="PF02666">
    <property type="entry name" value="PS_Dcarbxylase"/>
    <property type="match status" value="1"/>
</dbReference>
<evidence type="ECO:0000256" key="7">
    <source>
        <dbReference type="ARBA" id="ARBA00023209"/>
    </source>
</evidence>
<dbReference type="OrthoDB" id="9790893at2"/>
<evidence type="ECO:0000313" key="13">
    <source>
        <dbReference type="Proteomes" id="UP000030988"/>
    </source>
</evidence>
<evidence type="ECO:0000256" key="10">
    <source>
        <dbReference type="ARBA" id="ARBA00023317"/>
    </source>
</evidence>
<feature type="chain" id="PRO_5023466411" description="Phosphatidylserine decarboxylase alpha chain" evidence="11">
    <location>
        <begin position="209"/>
        <end position="250"/>
    </location>
</feature>
<evidence type="ECO:0000256" key="11">
    <source>
        <dbReference type="HAMAP-Rule" id="MF_00664"/>
    </source>
</evidence>
<sequence length="250" mass="26807">MAGELLDNRGRGSAAWSWPSVHPEGRKFGLITVAIALFFLLGLDWEIVGWPLLCLSAGVFAFFRDPVRVVPQGENLVIAPADGLVTMIGIVPPPLELQAPDAAGRPGLGAAPVTRISIFMSMFDVHINRAPTAGTVRRVVYIPGKFVNADLDKASEDNERQHLLIERADGVTIGCTQIAGLIARRIVPFVKPGDIVAAGQRIGLIRFGSRVDVYLPAGTDARVVLGQKTICGETILAELGEQHLIEGFSQ</sequence>
<dbReference type="UniPathway" id="UPA00558">
    <property type="reaction ID" value="UER00616"/>
</dbReference>
<comment type="similarity">
    <text evidence="11">Belongs to the phosphatidylserine decarboxylase family. PSD-A subfamily.</text>
</comment>
<keyword evidence="7 11" id="KW-0594">Phospholipid biosynthesis</keyword>
<dbReference type="GO" id="GO:0006646">
    <property type="term" value="P:phosphatidylethanolamine biosynthetic process"/>
    <property type="evidence" value="ECO:0007669"/>
    <property type="project" value="UniProtKB-UniRule"/>
</dbReference>
<gene>
    <name evidence="11" type="primary">psd</name>
    <name evidence="12" type="ORF">PK98_06500</name>
</gene>
<reference evidence="12 13" key="1">
    <citation type="submission" date="2014-11" db="EMBL/GenBank/DDBJ databases">
        <title>Draft genome sequence of Kirrobacter mercurialis.</title>
        <authorList>
            <person name="Coil D.A."/>
            <person name="Eisen J.A."/>
        </authorList>
    </citation>
    <scope>NUCLEOTIDE SEQUENCE [LARGE SCALE GENOMIC DNA]</scope>
    <source>
        <strain evidence="12 13">Coronado</strain>
    </source>
</reference>
<keyword evidence="13" id="KW-1185">Reference proteome</keyword>
<comment type="cofactor">
    <cofactor evidence="11">
        <name>pyruvate</name>
        <dbReference type="ChEBI" id="CHEBI:15361"/>
    </cofactor>
    <text evidence="11">Binds 1 pyruvoyl group covalently per subunit.</text>
</comment>
<evidence type="ECO:0000256" key="6">
    <source>
        <dbReference type="ARBA" id="ARBA00023145"/>
    </source>
</evidence>
<organism evidence="12 13">
    <name type="scientific">Croceibacterium mercuriale</name>
    <dbReference type="NCBI Taxonomy" id="1572751"/>
    <lineage>
        <taxon>Bacteria</taxon>
        <taxon>Pseudomonadati</taxon>
        <taxon>Pseudomonadota</taxon>
        <taxon>Alphaproteobacteria</taxon>
        <taxon>Sphingomonadales</taxon>
        <taxon>Erythrobacteraceae</taxon>
        <taxon>Croceibacterium</taxon>
    </lineage>
</organism>
<dbReference type="Proteomes" id="UP000030988">
    <property type="component" value="Unassembled WGS sequence"/>
</dbReference>
<comment type="caution">
    <text evidence="12">The sequence shown here is derived from an EMBL/GenBank/DDBJ whole genome shotgun (WGS) entry which is preliminary data.</text>
</comment>
<feature type="modified residue" description="Pyruvic acid (Ser); by autocatalysis" evidence="11">
    <location>
        <position position="209"/>
    </location>
</feature>
<dbReference type="EMBL" id="JTDN01000001">
    <property type="protein sequence ID" value="KHL26153.1"/>
    <property type="molecule type" value="Genomic_DNA"/>
</dbReference>
<keyword evidence="1 11" id="KW-1003">Cell membrane</keyword>
<evidence type="ECO:0000313" key="12">
    <source>
        <dbReference type="EMBL" id="KHL26153.1"/>
    </source>
</evidence>
<dbReference type="EC" id="4.1.1.65" evidence="11"/>
<comment type="subcellular location">
    <subcellularLocation>
        <location evidence="11">Cell membrane</location>
        <topology evidence="11">Peripheral membrane protein</topology>
    </subcellularLocation>
</comment>
<dbReference type="GO" id="GO:0004609">
    <property type="term" value="F:phosphatidylserine decarboxylase activity"/>
    <property type="evidence" value="ECO:0007669"/>
    <property type="project" value="UniProtKB-UniRule"/>
</dbReference>
<feature type="active site" description="Schiff-base intermediate with substrate; via pyruvic acid" evidence="11">
    <location>
        <position position="209"/>
    </location>
</feature>
<accession>A0A0B2BX19</accession>
<evidence type="ECO:0000256" key="5">
    <source>
        <dbReference type="ARBA" id="ARBA00023136"/>
    </source>
</evidence>
<evidence type="ECO:0000256" key="8">
    <source>
        <dbReference type="ARBA" id="ARBA00023239"/>
    </source>
</evidence>
<feature type="chain" id="PRO_5023466410" description="Phosphatidylserine decarboxylase beta chain" evidence="11">
    <location>
        <begin position="1"/>
        <end position="208"/>
    </location>
</feature>
<comment type="pathway">
    <text evidence="11">Phospholipid metabolism; phosphatidylethanolamine biosynthesis; phosphatidylethanolamine from CDP-diacylglycerol: step 2/2.</text>
</comment>
<comment type="function">
    <text evidence="11">Catalyzes the formation of phosphatidylethanolamine (PtdEtn) from phosphatidylserine (PtdSer).</text>
</comment>
<evidence type="ECO:0000256" key="2">
    <source>
        <dbReference type="ARBA" id="ARBA00022516"/>
    </source>
</evidence>
<evidence type="ECO:0000256" key="4">
    <source>
        <dbReference type="ARBA" id="ARBA00023098"/>
    </source>
</evidence>
<keyword evidence="9 11" id="KW-1208">Phospholipid metabolism</keyword>
<dbReference type="HAMAP" id="MF_00664">
    <property type="entry name" value="PS_decarb_PSD_A"/>
    <property type="match status" value="1"/>
</dbReference>
<evidence type="ECO:0000256" key="9">
    <source>
        <dbReference type="ARBA" id="ARBA00023264"/>
    </source>
</evidence>
<keyword evidence="6 11" id="KW-0865">Zymogen</keyword>
<keyword evidence="5 11" id="KW-0472">Membrane</keyword>
<evidence type="ECO:0000256" key="3">
    <source>
        <dbReference type="ARBA" id="ARBA00022793"/>
    </source>
</evidence>
<proteinExistence type="inferred from homology"/>
<name>A0A0B2BX19_9SPHN</name>
<comment type="catalytic activity">
    <reaction evidence="11">
        <text>a 1,2-diacyl-sn-glycero-3-phospho-L-serine + H(+) = a 1,2-diacyl-sn-glycero-3-phosphoethanolamine + CO2</text>
        <dbReference type="Rhea" id="RHEA:20828"/>
        <dbReference type="ChEBI" id="CHEBI:15378"/>
        <dbReference type="ChEBI" id="CHEBI:16526"/>
        <dbReference type="ChEBI" id="CHEBI:57262"/>
        <dbReference type="ChEBI" id="CHEBI:64612"/>
        <dbReference type="EC" id="4.1.1.65"/>
    </reaction>
</comment>
<keyword evidence="2 11" id="KW-0444">Lipid biosynthesis</keyword>
<comment type="PTM">
    <text evidence="11">Is synthesized initially as an inactive proenzyme. Formation of the active enzyme involves a self-maturation process in which the active site pyruvoyl group is generated from an internal serine residue via an autocatalytic post-translational modification. Two non-identical subunits are generated from the proenzyme in this reaction, and the pyruvate is formed at the N-terminus of the alpha chain, which is derived from the carboxyl end of the proenzyme. The post-translation cleavage follows an unusual pathway, termed non-hydrolytic serinolysis, in which the side chain hydroxyl group of the serine supplies its oxygen atom to form the C-terminus of the beta chain, while the remainder of the serine residue undergoes an oxidative deamination to produce ammonia and the pyruvoyl prosthetic group on the alpha chain.</text>
</comment>
<comment type="subunit">
    <text evidence="11">Heterodimer of a large membrane-associated beta subunit and a small pyruvoyl-containing alpha subunit.</text>
</comment>